<dbReference type="GO" id="GO:0005829">
    <property type="term" value="C:cytosol"/>
    <property type="evidence" value="ECO:0007669"/>
    <property type="project" value="TreeGrafter"/>
</dbReference>
<protein>
    <submittedName>
        <fullName evidence="2">N-methylhydantoinase B</fullName>
    </submittedName>
</protein>
<feature type="domain" description="Hydantoinase B/oxoprolinase" evidence="1">
    <location>
        <begin position="4"/>
        <end position="528"/>
    </location>
</feature>
<evidence type="ECO:0000259" key="1">
    <source>
        <dbReference type="Pfam" id="PF02538"/>
    </source>
</evidence>
<keyword evidence="3" id="KW-1185">Reference proteome</keyword>
<evidence type="ECO:0000313" key="3">
    <source>
        <dbReference type="Proteomes" id="UP000278222"/>
    </source>
</evidence>
<reference evidence="2 3" key="1">
    <citation type="submission" date="2018-11" db="EMBL/GenBank/DDBJ databases">
        <title>Genomic Encyclopedia of Type Strains, Phase IV (KMG-IV): sequencing the most valuable type-strain genomes for metagenomic binning, comparative biology and taxonomic classification.</title>
        <authorList>
            <person name="Goeker M."/>
        </authorList>
    </citation>
    <scope>NUCLEOTIDE SEQUENCE [LARGE SCALE GENOMIC DNA]</scope>
    <source>
        <strain evidence="2 3">DSM 5900</strain>
    </source>
</reference>
<dbReference type="AlphaFoldDB" id="A0A3N1KXS3"/>
<dbReference type="OrthoDB" id="9761586at2"/>
<name>A0A3N1KXS3_9PROT</name>
<dbReference type="GO" id="GO:0006749">
    <property type="term" value="P:glutathione metabolic process"/>
    <property type="evidence" value="ECO:0007669"/>
    <property type="project" value="TreeGrafter"/>
</dbReference>
<dbReference type="PANTHER" id="PTHR11365:SF23">
    <property type="entry name" value="HYPOTHETICAL 5-OXOPROLINASE (EUROFUNG)-RELATED"/>
    <property type="match status" value="1"/>
</dbReference>
<dbReference type="RefSeq" id="WP_123693265.1">
    <property type="nucleotide sequence ID" value="NZ_AP019700.1"/>
</dbReference>
<evidence type="ECO:0000313" key="2">
    <source>
        <dbReference type="EMBL" id="ROP83579.1"/>
    </source>
</evidence>
<accession>A0A3N1KXS3</accession>
<gene>
    <name evidence="2" type="ORF">EDC65_4227</name>
</gene>
<dbReference type="InterPro" id="IPR045079">
    <property type="entry name" value="Oxoprolinase-like"/>
</dbReference>
<sequence>MKIDPITLEVLTQGLISIVREMRATVCRTASSVAIYDAKDFSCGLFAPDSQVVAQSEDIGSHVVPLPWSVRSAMEKLGHDLKPGDVILSNDPYTGGTHLNDVTVIYPVFQDGRLIFFPAVRAHWADVGGMVPGSMSGKATEIYQEGVRIPPIKILEGGRFNDAALDLLLSNMRVPDERLGDLQASLASCRVAEKRIHELCARYGVDLLLEAVRLDLDRSEARMRACIAGLPDGTYRFEDYLETYMGGQFEPLLLPLALTVAGDRMVADFTGASPQVPFPVNSTAAVTAASVFIAVKSIFDPAAPLNQGSFRPIEVNAPPGSIVNVQRPAPAGSHGEIRKRVIATMVGALSQVVPDRVAGDLCRTSFHNLIGGYDGRTKREWVHYEWSAGGNGGFRESDGPSAMATIDWGDLVTVQSSEVIETRMPLVVETSRLATDSGGAGTTRGGLSMQRSMRVLAPDSRYSLLSDGAVVPAFGVLGGLSGVPVGSWIENKGVIEGFDTPGKIAGHPVGDGSIVVVRSAGGGGYGDPLLREPAKVAEDVREGYVSRGAARDLYGVALDAKGVADAVATEALRKRQRAARFALTAVTVENAYEAGAVSRRRVCRLNPRDAAAAGLVEDDVVEVDARQAAPLRAWLRTDASVVAGTVPIDELGLAILKVADGARLEVRRVATIVPPQALFAAAAE</sequence>
<dbReference type="EMBL" id="RJKX01000016">
    <property type="protein sequence ID" value="ROP83579.1"/>
    <property type="molecule type" value="Genomic_DNA"/>
</dbReference>
<dbReference type="PANTHER" id="PTHR11365">
    <property type="entry name" value="5-OXOPROLINASE RELATED"/>
    <property type="match status" value="1"/>
</dbReference>
<dbReference type="InterPro" id="IPR003692">
    <property type="entry name" value="Hydantoinase_B"/>
</dbReference>
<proteinExistence type="predicted"/>
<dbReference type="Pfam" id="PF02538">
    <property type="entry name" value="Hydantoinase_B"/>
    <property type="match status" value="1"/>
</dbReference>
<dbReference type="Proteomes" id="UP000278222">
    <property type="component" value="Unassembled WGS sequence"/>
</dbReference>
<comment type="caution">
    <text evidence="2">The sequence shown here is derived from an EMBL/GenBank/DDBJ whole genome shotgun (WGS) entry which is preliminary data.</text>
</comment>
<dbReference type="GO" id="GO:0017168">
    <property type="term" value="F:5-oxoprolinase (ATP-hydrolyzing) activity"/>
    <property type="evidence" value="ECO:0007669"/>
    <property type="project" value="TreeGrafter"/>
</dbReference>
<organism evidence="2 3">
    <name type="scientific">Stella humosa</name>
    <dbReference type="NCBI Taxonomy" id="94"/>
    <lineage>
        <taxon>Bacteria</taxon>
        <taxon>Pseudomonadati</taxon>
        <taxon>Pseudomonadota</taxon>
        <taxon>Alphaproteobacteria</taxon>
        <taxon>Rhodospirillales</taxon>
        <taxon>Stellaceae</taxon>
        <taxon>Stella</taxon>
    </lineage>
</organism>